<evidence type="ECO:0000259" key="4">
    <source>
        <dbReference type="Pfam" id="PF00561"/>
    </source>
</evidence>
<dbReference type="PRINTS" id="PR00111">
    <property type="entry name" value="ABHYDROLASE"/>
</dbReference>
<comment type="pathway">
    <text evidence="3">Quinol/quinone metabolism; menaquinone biosynthesis.</text>
</comment>
<dbReference type="PANTHER" id="PTHR42916">
    <property type="entry name" value="2-SUCCINYL-5-ENOLPYRUVYL-6-HYDROXY-3-CYCLOHEXENE-1-CARBOXYLATE SYNTHASE"/>
    <property type="match status" value="1"/>
</dbReference>
<comment type="pathway">
    <text evidence="3">Quinol/quinone metabolism; 1,4-dihydroxy-2-naphthoate biosynthesis; 1,4-dihydroxy-2-naphthoate from chorismate: step 3/7.</text>
</comment>
<comment type="function">
    <text evidence="3">Catalyzes a proton abstraction reaction that results in 2,5-elimination of pyruvate from 2-succinyl-5-enolpyruvyl-6-hydroxy-3-cyclohexene-1-carboxylate (SEPHCHC) and the formation of 2-succinyl-6-hydroxy-2,4-cyclohexadiene-1-carboxylate (SHCHC).</text>
</comment>
<proteinExistence type="inferred from homology"/>
<keyword evidence="2 3" id="KW-0456">Lyase</keyword>
<dbReference type="UniPathway" id="UPA00079"/>
<dbReference type="SUPFAM" id="SSF53474">
    <property type="entry name" value="alpha/beta-Hydrolases"/>
    <property type="match status" value="1"/>
</dbReference>
<keyword evidence="1 3" id="KW-0474">Menaquinone biosynthesis</keyword>
<dbReference type="NCBIfam" id="TIGR03695">
    <property type="entry name" value="menH_SHCHC"/>
    <property type="match status" value="1"/>
</dbReference>
<feature type="domain" description="AB hydrolase-1" evidence="4">
    <location>
        <begin position="15"/>
        <end position="178"/>
    </location>
</feature>
<evidence type="ECO:0000256" key="1">
    <source>
        <dbReference type="ARBA" id="ARBA00022428"/>
    </source>
</evidence>
<keyword evidence="6" id="KW-1185">Reference proteome</keyword>
<dbReference type="InterPro" id="IPR022485">
    <property type="entry name" value="SHCHC_synthase_MenH"/>
</dbReference>
<dbReference type="RefSeq" id="WP_166397603.1">
    <property type="nucleotide sequence ID" value="NZ_CP045121.1"/>
</dbReference>
<organism evidence="5 6">
    <name type="scientific">Rubrobacter marinus</name>
    <dbReference type="NCBI Taxonomy" id="2653852"/>
    <lineage>
        <taxon>Bacteria</taxon>
        <taxon>Bacillati</taxon>
        <taxon>Actinomycetota</taxon>
        <taxon>Rubrobacteria</taxon>
        <taxon>Rubrobacterales</taxon>
        <taxon>Rubrobacteraceae</taxon>
        <taxon>Rubrobacter</taxon>
    </lineage>
</organism>
<dbReference type="Pfam" id="PF00561">
    <property type="entry name" value="Abhydrolase_1"/>
    <property type="match status" value="1"/>
</dbReference>
<dbReference type="InterPro" id="IPR029058">
    <property type="entry name" value="AB_hydrolase_fold"/>
</dbReference>
<dbReference type="GO" id="GO:0009234">
    <property type="term" value="P:menaquinone biosynthetic process"/>
    <property type="evidence" value="ECO:0007669"/>
    <property type="project" value="UniProtKB-UniRule"/>
</dbReference>
<evidence type="ECO:0000256" key="3">
    <source>
        <dbReference type="HAMAP-Rule" id="MF_01660"/>
    </source>
</evidence>
<dbReference type="InterPro" id="IPR000073">
    <property type="entry name" value="AB_hydrolase_1"/>
</dbReference>
<dbReference type="AlphaFoldDB" id="A0A6G8Q0B9"/>
<comment type="similarity">
    <text evidence="3">Belongs to the AB hydrolase superfamily. MenH family.</text>
</comment>
<evidence type="ECO:0000313" key="6">
    <source>
        <dbReference type="Proteomes" id="UP000502706"/>
    </source>
</evidence>
<dbReference type="Gene3D" id="3.40.50.1820">
    <property type="entry name" value="alpha/beta hydrolase"/>
    <property type="match status" value="1"/>
</dbReference>
<comment type="catalytic activity">
    <reaction evidence="3">
        <text>5-enolpyruvoyl-6-hydroxy-2-succinyl-cyclohex-3-ene-1-carboxylate = (1R,6R)-6-hydroxy-2-succinyl-cyclohexa-2,4-diene-1-carboxylate + pyruvate</text>
        <dbReference type="Rhea" id="RHEA:25597"/>
        <dbReference type="ChEBI" id="CHEBI:15361"/>
        <dbReference type="ChEBI" id="CHEBI:58689"/>
        <dbReference type="ChEBI" id="CHEBI:58818"/>
        <dbReference type="EC" id="4.2.99.20"/>
    </reaction>
</comment>
<accession>A0A6G8Q0B9</accession>
<dbReference type="UniPathway" id="UPA01057">
    <property type="reaction ID" value="UER00900"/>
</dbReference>
<dbReference type="EC" id="4.2.99.20" evidence="3"/>
<dbReference type="HAMAP" id="MF_01660">
    <property type="entry name" value="MenH"/>
    <property type="match status" value="1"/>
</dbReference>
<dbReference type="EMBL" id="CP045121">
    <property type="protein sequence ID" value="QIN79929.1"/>
    <property type="molecule type" value="Genomic_DNA"/>
</dbReference>
<reference evidence="5 6" key="1">
    <citation type="submission" date="2019-10" db="EMBL/GenBank/DDBJ databases">
        <title>Rubrobacter sp nov SCSIO 52915 isolated from a deep-sea sediment in the South China Sea.</title>
        <authorList>
            <person name="Chen R.W."/>
        </authorList>
    </citation>
    <scope>NUCLEOTIDE SEQUENCE [LARGE SCALE GENOMIC DNA]</scope>
    <source>
        <strain evidence="5 6">SCSIO 52915</strain>
    </source>
</reference>
<evidence type="ECO:0000313" key="5">
    <source>
        <dbReference type="EMBL" id="QIN79929.1"/>
    </source>
</evidence>
<dbReference type="Proteomes" id="UP000502706">
    <property type="component" value="Chromosome"/>
</dbReference>
<dbReference type="KEGG" id="rmar:GBA65_16935"/>
<sequence>MAALSYATLGASGRPAVLFLHGFMGSSGDWREVLQAIGDEAFAVAVDLPGHGASLGLPPEVYAFEGAARAVIGVLNELGIDRASLVGYSMGGRLALYLALRHPERCSGLFLESASPGLRDAEERASRRAADEEKARRLESEDFETFLRDWYRQPLFASLARDEGLLRRTLEERRRNDPAELARSLRGMGTGSQPSLWEELSGLRVPALAVAGELDEKFVGISRRMAELGPCIEAATVPGVGHNVRAEARRRTPVC</sequence>
<evidence type="ECO:0000256" key="2">
    <source>
        <dbReference type="ARBA" id="ARBA00023239"/>
    </source>
</evidence>
<protein>
    <recommendedName>
        <fullName evidence="3">Putative 2-succinyl-6-hydroxy-2,4-cyclohexadiene-1-carboxylate synthase</fullName>
        <shortName evidence="3">SHCHC synthase</shortName>
        <ecNumber evidence="3">4.2.99.20</ecNumber>
    </recommendedName>
</protein>
<dbReference type="PANTHER" id="PTHR42916:SF1">
    <property type="entry name" value="PROTEIN PHYLLO, CHLOROPLASTIC"/>
    <property type="match status" value="1"/>
</dbReference>
<dbReference type="GO" id="GO:0070205">
    <property type="term" value="F:2-succinyl-6-hydroxy-2,4-cyclohexadiene-1-carboxylate synthase activity"/>
    <property type="evidence" value="ECO:0007669"/>
    <property type="project" value="UniProtKB-UniRule"/>
</dbReference>
<gene>
    <name evidence="3 5" type="primary">menH</name>
    <name evidence="5" type="ORF">GBA65_16935</name>
</gene>
<name>A0A6G8Q0B9_9ACTN</name>
<comment type="subunit">
    <text evidence="3">Monomer.</text>
</comment>